<evidence type="ECO:0000256" key="1">
    <source>
        <dbReference type="SAM" id="MobiDB-lite"/>
    </source>
</evidence>
<feature type="compositionally biased region" description="Basic and acidic residues" evidence="1">
    <location>
        <begin position="26"/>
        <end position="50"/>
    </location>
</feature>
<dbReference type="OrthoDB" id="1747121at2759"/>
<keyword evidence="3" id="KW-1185">Reference proteome</keyword>
<name>A0A1Q3DG74_CEPFO</name>
<dbReference type="AlphaFoldDB" id="A0A1Q3DG74"/>
<comment type="caution">
    <text evidence="2">The sequence shown here is derived from an EMBL/GenBank/DDBJ whole genome shotgun (WGS) entry which is preliminary data.</text>
</comment>
<reference evidence="3" key="1">
    <citation type="submission" date="2016-04" db="EMBL/GenBank/DDBJ databases">
        <title>Cephalotus genome sequencing.</title>
        <authorList>
            <person name="Fukushima K."/>
            <person name="Hasebe M."/>
            <person name="Fang X."/>
        </authorList>
    </citation>
    <scope>NUCLEOTIDE SEQUENCE [LARGE SCALE GENOMIC DNA]</scope>
    <source>
        <strain evidence="3">cv. St1</strain>
    </source>
</reference>
<feature type="region of interest" description="Disordered" evidence="1">
    <location>
        <begin position="16"/>
        <end position="65"/>
    </location>
</feature>
<proteinExistence type="predicted"/>
<gene>
    <name evidence="2" type="ORF">CFOL_v3_34814</name>
</gene>
<organism evidence="2 3">
    <name type="scientific">Cephalotus follicularis</name>
    <name type="common">Albany pitcher plant</name>
    <dbReference type="NCBI Taxonomy" id="3775"/>
    <lineage>
        <taxon>Eukaryota</taxon>
        <taxon>Viridiplantae</taxon>
        <taxon>Streptophyta</taxon>
        <taxon>Embryophyta</taxon>
        <taxon>Tracheophyta</taxon>
        <taxon>Spermatophyta</taxon>
        <taxon>Magnoliopsida</taxon>
        <taxon>eudicotyledons</taxon>
        <taxon>Gunneridae</taxon>
        <taxon>Pentapetalae</taxon>
        <taxon>rosids</taxon>
        <taxon>fabids</taxon>
        <taxon>Oxalidales</taxon>
        <taxon>Cephalotaceae</taxon>
        <taxon>Cephalotus</taxon>
    </lineage>
</organism>
<sequence>MEESLAQENFQELLIDPSEQSIQLNAHDELRKEKEDEKKKQPDEAPKRSFDPPAPFPKRLQSKKAPTMEKIIETFKQVQINIPLLEAIEQVPSYAKVLKDLCTKKRIL</sequence>
<evidence type="ECO:0000313" key="3">
    <source>
        <dbReference type="Proteomes" id="UP000187406"/>
    </source>
</evidence>
<protein>
    <submittedName>
        <fullName evidence="2">Uncharacterized protein</fullName>
    </submittedName>
</protein>
<dbReference type="EMBL" id="BDDD01007419">
    <property type="protein sequence ID" value="GAV91419.1"/>
    <property type="molecule type" value="Genomic_DNA"/>
</dbReference>
<evidence type="ECO:0000313" key="2">
    <source>
        <dbReference type="EMBL" id="GAV91419.1"/>
    </source>
</evidence>
<dbReference type="InParanoid" id="A0A1Q3DG74"/>
<dbReference type="Proteomes" id="UP000187406">
    <property type="component" value="Unassembled WGS sequence"/>
</dbReference>
<accession>A0A1Q3DG74</accession>